<dbReference type="GeneID" id="89933501"/>
<dbReference type="RefSeq" id="XP_064666742.1">
    <property type="nucleotide sequence ID" value="XM_064809377.1"/>
</dbReference>
<reference evidence="2" key="1">
    <citation type="journal article" date="2023" name="Mol. Phylogenet. Evol.">
        <title>Genome-scale phylogeny and comparative genomics of the fungal order Sordariales.</title>
        <authorList>
            <person name="Hensen N."/>
            <person name="Bonometti L."/>
            <person name="Westerberg I."/>
            <person name="Brannstrom I.O."/>
            <person name="Guillou S."/>
            <person name="Cros-Aarteil S."/>
            <person name="Calhoun S."/>
            <person name="Haridas S."/>
            <person name="Kuo A."/>
            <person name="Mondo S."/>
            <person name="Pangilinan J."/>
            <person name="Riley R."/>
            <person name="LaButti K."/>
            <person name="Andreopoulos B."/>
            <person name="Lipzen A."/>
            <person name="Chen C."/>
            <person name="Yan M."/>
            <person name="Daum C."/>
            <person name="Ng V."/>
            <person name="Clum A."/>
            <person name="Steindorff A."/>
            <person name="Ohm R.A."/>
            <person name="Martin F."/>
            <person name="Silar P."/>
            <person name="Natvig D.O."/>
            <person name="Lalanne C."/>
            <person name="Gautier V."/>
            <person name="Ament-Velasquez S.L."/>
            <person name="Kruys A."/>
            <person name="Hutchinson M.I."/>
            <person name="Powell A.J."/>
            <person name="Barry K."/>
            <person name="Miller A.N."/>
            <person name="Grigoriev I.V."/>
            <person name="Debuchy R."/>
            <person name="Gladieux P."/>
            <person name="Hiltunen Thoren M."/>
            <person name="Johannesson H."/>
        </authorList>
    </citation>
    <scope>NUCLEOTIDE SEQUENCE</scope>
    <source>
        <strain evidence="2">CBS 508.74</strain>
    </source>
</reference>
<accession>A0AAN6QFA4</accession>
<protein>
    <submittedName>
        <fullName evidence="2">Uncharacterized protein</fullName>
    </submittedName>
</protein>
<evidence type="ECO:0000313" key="2">
    <source>
        <dbReference type="EMBL" id="KAK4109172.1"/>
    </source>
</evidence>
<sequence length="85" mass="8970">MADLSSTDAGPSQDAMGRSAGTAQPGDLRCCCGKEDCAFLKHNCSILLSVERDVHMAAKMGQVSIPAVSYIAPPKPLNNLYALFI</sequence>
<name>A0AAN6QFA4_9PEZI</name>
<reference evidence="2" key="2">
    <citation type="submission" date="2023-05" db="EMBL/GenBank/DDBJ databases">
        <authorList>
            <consortium name="Lawrence Berkeley National Laboratory"/>
            <person name="Steindorff A."/>
            <person name="Hensen N."/>
            <person name="Bonometti L."/>
            <person name="Westerberg I."/>
            <person name="Brannstrom I.O."/>
            <person name="Guillou S."/>
            <person name="Cros-Aarteil S."/>
            <person name="Calhoun S."/>
            <person name="Haridas S."/>
            <person name="Kuo A."/>
            <person name="Mondo S."/>
            <person name="Pangilinan J."/>
            <person name="Riley R."/>
            <person name="Labutti K."/>
            <person name="Andreopoulos B."/>
            <person name="Lipzen A."/>
            <person name="Chen C."/>
            <person name="Yanf M."/>
            <person name="Daum C."/>
            <person name="Ng V."/>
            <person name="Clum A."/>
            <person name="Ohm R."/>
            <person name="Martin F."/>
            <person name="Silar P."/>
            <person name="Natvig D."/>
            <person name="Lalanne C."/>
            <person name="Gautier V."/>
            <person name="Ament-Velasquez S.L."/>
            <person name="Kruys A."/>
            <person name="Hutchinson M.I."/>
            <person name="Powell A.J."/>
            <person name="Barry K."/>
            <person name="Miller A.N."/>
            <person name="Grigoriev I.V."/>
            <person name="Debuchy R."/>
            <person name="Gladieux P."/>
            <person name="Thoren M.H."/>
            <person name="Johannesson H."/>
        </authorList>
    </citation>
    <scope>NUCLEOTIDE SEQUENCE</scope>
    <source>
        <strain evidence="2">CBS 508.74</strain>
    </source>
</reference>
<evidence type="ECO:0000313" key="3">
    <source>
        <dbReference type="Proteomes" id="UP001302812"/>
    </source>
</evidence>
<feature type="compositionally biased region" description="Polar residues" evidence="1">
    <location>
        <begin position="1"/>
        <end position="10"/>
    </location>
</feature>
<dbReference type="EMBL" id="MU853358">
    <property type="protein sequence ID" value="KAK4109172.1"/>
    <property type="molecule type" value="Genomic_DNA"/>
</dbReference>
<evidence type="ECO:0000256" key="1">
    <source>
        <dbReference type="SAM" id="MobiDB-lite"/>
    </source>
</evidence>
<comment type="caution">
    <text evidence="2">The sequence shown here is derived from an EMBL/GenBank/DDBJ whole genome shotgun (WGS) entry which is preliminary data.</text>
</comment>
<dbReference type="AlphaFoldDB" id="A0AAN6QFA4"/>
<feature type="region of interest" description="Disordered" evidence="1">
    <location>
        <begin position="1"/>
        <end position="25"/>
    </location>
</feature>
<gene>
    <name evidence="2" type="ORF">N656DRAFT_360554</name>
</gene>
<dbReference type="Proteomes" id="UP001302812">
    <property type="component" value="Unassembled WGS sequence"/>
</dbReference>
<keyword evidence="3" id="KW-1185">Reference proteome</keyword>
<organism evidence="2 3">
    <name type="scientific">Canariomyces notabilis</name>
    <dbReference type="NCBI Taxonomy" id="2074819"/>
    <lineage>
        <taxon>Eukaryota</taxon>
        <taxon>Fungi</taxon>
        <taxon>Dikarya</taxon>
        <taxon>Ascomycota</taxon>
        <taxon>Pezizomycotina</taxon>
        <taxon>Sordariomycetes</taxon>
        <taxon>Sordariomycetidae</taxon>
        <taxon>Sordariales</taxon>
        <taxon>Chaetomiaceae</taxon>
        <taxon>Canariomyces</taxon>
    </lineage>
</organism>
<proteinExistence type="predicted"/>